<name>A0ABQ8U3W1_9EUKA</name>
<proteinExistence type="predicted"/>
<accession>A0ABQ8U3W1</accession>
<reference evidence="1" key="1">
    <citation type="journal article" date="2022" name="bioRxiv">
        <title>Genomics of Preaxostyla Flagellates Illuminates Evolutionary Transitions and the Path Towards Mitochondrial Loss.</title>
        <authorList>
            <person name="Novak L.V.F."/>
            <person name="Treitli S.C."/>
            <person name="Pyrih J."/>
            <person name="Halakuc P."/>
            <person name="Pipaliya S.V."/>
            <person name="Vacek V."/>
            <person name="Brzon O."/>
            <person name="Soukal P."/>
            <person name="Eme L."/>
            <person name="Dacks J.B."/>
            <person name="Karnkowska A."/>
            <person name="Elias M."/>
            <person name="Hampl V."/>
        </authorList>
    </citation>
    <scope>NUCLEOTIDE SEQUENCE</scope>
    <source>
        <strain evidence="1">RCP-MX</strain>
    </source>
</reference>
<protein>
    <submittedName>
        <fullName evidence="1">Uncharacterized protein</fullName>
    </submittedName>
</protein>
<keyword evidence="2" id="KW-1185">Reference proteome</keyword>
<evidence type="ECO:0000313" key="1">
    <source>
        <dbReference type="EMBL" id="KAJ4452461.1"/>
    </source>
</evidence>
<comment type="caution">
    <text evidence="1">The sequence shown here is derived from an EMBL/GenBank/DDBJ whole genome shotgun (WGS) entry which is preliminary data.</text>
</comment>
<sequence length="67" mass="7360">MMMSDNFMGCLHMRHALAELREAIATARARQRQAVLDAAALEGDRAVALSMAQKVWLAGCFYCDVDG</sequence>
<dbReference type="EMBL" id="JAPMOS010000498">
    <property type="protein sequence ID" value="KAJ4452461.1"/>
    <property type="molecule type" value="Genomic_DNA"/>
</dbReference>
<organism evidence="1 2">
    <name type="scientific">Paratrimastix pyriformis</name>
    <dbReference type="NCBI Taxonomy" id="342808"/>
    <lineage>
        <taxon>Eukaryota</taxon>
        <taxon>Metamonada</taxon>
        <taxon>Preaxostyla</taxon>
        <taxon>Paratrimastigidae</taxon>
        <taxon>Paratrimastix</taxon>
    </lineage>
</organism>
<evidence type="ECO:0000313" key="2">
    <source>
        <dbReference type="Proteomes" id="UP001141327"/>
    </source>
</evidence>
<dbReference type="Proteomes" id="UP001141327">
    <property type="component" value="Unassembled WGS sequence"/>
</dbReference>
<gene>
    <name evidence="1" type="ORF">PAPYR_13370</name>
</gene>